<reference evidence="3 4" key="1">
    <citation type="submission" date="2017-06" db="EMBL/GenBank/DDBJ databases">
        <title>Ant-infecting Ophiocordyceps genomes reveal a high diversity of potential behavioral manipulation genes and a possible major role for enterotoxins.</title>
        <authorList>
            <person name="De Bekker C."/>
            <person name="Evans H.C."/>
            <person name="Brachmann A."/>
            <person name="Hughes D.P."/>
        </authorList>
    </citation>
    <scope>NUCLEOTIDE SEQUENCE [LARGE SCALE GENOMIC DNA]</scope>
    <source>
        <strain evidence="3 4">1348a</strain>
    </source>
</reference>
<name>A0A2C5YH99_9HYPO</name>
<accession>A0A2C5YH99</accession>
<dbReference type="Proteomes" id="UP000224854">
    <property type="component" value="Unassembled WGS sequence"/>
</dbReference>
<feature type="transmembrane region" description="Helical" evidence="2">
    <location>
        <begin position="121"/>
        <end position="143"/>
    </location>
</feature>
<keyword evidence="2" id="KW-0472">Membrane</keyword>
<feature type="region of interest" description="Disordered" evidence="1">
    <location>
        <begin position="1"/>
        <end position="52"/>
    </location>
</feature>
<comment type="caution">
    <text evidence="3">The sequence shown here is derived from an EMBL/GenBank/DDBJ whole genome shotgun (WGS) entry which is preliminary data.</text>
</comment>
<evidence type="ECO:0000313" key="4">
    <source>
        <dbReference type="Proteomes" id="UP000224854"/>
    </source>
</evidence>
<keyword evidence="2" id="KW-1133">Transmembrane helix</keyword>
<keyword evidence="4" id="KW-1185">Reference proteome</keyword>
<evidence type="ECO:0000256" key="2">
    <source>
        <dbReference type="SAM" id="Phobius"/>
    </source>
</evidence>
<evidence type="ECO:0000313" key="3">
    <source>
        <dbReference type="EMBL" id="PHH68875.1"/>
    </source>
</evidence>
<gene>
    <name evidence="3" type="ORF">CDD82_216</name>
</gene>
<proteinExistence type="predicted"/>
<protein>
    <submittedName>
        <fullName evidence="3">Uncharacterized protein</fullName>
    </submittedName>
</protein>
<sequence length="227" mass="23935">MAWQPPWPADVATSSRTKGKRGLSGQSVARVKATQLVARRRPPLVDGESEQESSSQLRSCMAARIEARPLSFPLALCRLASTAKAASIVMLPLAFALFSLSSALSALSVLCPPSLCPPPLYLAFCSQLALLLALGLLSPYLWLLPLAPTSGLRCPLTSPNCTYMPIAPNCSYTPIAPNCYMPIAPSCSALLGPALLCSAPIALVAPVAPIQPSPIHPRTCHCPSRHS</sequence>
<dbReference type="EMBL" id="NJEU01001040">
    <property type="protein sequence ID" value="PHH68875.1"/>
    <property type="molecule type" value="Genomic_DNA"/>
</dbReference>
<feature type="transmembrane region" description="Helical" evidence="2">
    <location>
        <begin position="88"/>
        <end position="109"/>
    </location>
</feature>
<organism evidence="3 4">
    <name type="scientific">Ophiocordyceps australis</name>
    <dbReference type="NCBI Taxonomy" id="1399860"/>
    <lineage>
        <taxon>Eukaryota</taxon>
        <taxon>Fungi</taxon>
        <taxon>Dikarya</taxon>
        <taxon>Ascomycota</taxon>
        <taxon>Pezizomycotina</taxon>
        <taxon>Sordariomycetes</taxon>
        <taxon>Hypocreomycetidae</taxon>
        <taxon>Hypocreales</taxon>
        <taxon>Ophiocordycipitaceae</taxon>
        <taxon>Ophiocordyceps</taxon>
    </lineage>
</organism>
<dbReference type="AlphaFoldDB" id="A0A2C5YH99"/>
<evidence type="ECO:0000256" key="1">
    <source>
        <dbReference type="SAM" id="MobiDB-lite"/>
    </source>
</evidence>
<keyword evidence="2" id="KW-0812">Transmembrane</keyword>